<dbReference type="PANTHER" id="PTHR30363">
    <property type="entry name" value="HTH-TYPE TRANSCRIPTIONAL REGULATOR SRLR-RELATED"/>
    <property type="match status" value="1"/>
</dbReference>
<dbReference type="InterPro" id="IPR037171">
    <property type="entry name" value="NagB/RpiA_transferase-like"/>
</dbReference>
<proteinExistence type="predicted"/>
<dbReference type="GO" id="GO:0003700">
    <property type="term" value="F:DNA-binding transcription factor activity"/>
    <property type="evidence" value="ECO:0007669"/>
    <property type="project" value="InterPro"/>
</dbReference>
<dbReference type="InterPro" id="IPR018356">
    <property type="entry name" value="Tscrpt_reg_HTH_DeoR_CS"/>
</dbReference>
<keyword evidence="7" id="KW-1185">Reference proteome</keyword>
<dbReference type="InterPro" id="IPR001034">
    <property type="entry name" value="DeoR_HTH"/>
</dbReference>
<dbReference type="Gene3D" id="1.10.10.10">
    <property type="entry name" value="Winged helix-like DNA-binding domain superfamily/Winged helix DNA-binding domain"/>
    <property type="match status" value="1"/>
</dbReference>
<dbReference type="STRING" id="1489064.WH96_16340"/>
<evidence type="ECO:0000256" key="4">
    <source>
        <dbReference type="ARBA" id="ARBA00023163"/>
    </source>
</evidence>
<accession>A0A0H2MAW3</accession>
<dbReference type="InterPro" id="IPR036388">
    <property type="entry name" value="WH-like_DNA-bd_sf"/>
</dbReference>
<evidence type="ECO:0000259" key="5">
    <source>
        <dbReference type="PROSITE" id="PS51000"/>
    </source>
</evidence>
<keyword evidence="1" id="KW-0678">Repressor</keyword>
<evidence type="ECO:0000256" key="1">
    <source>
        <dbReference type="ARBA" id="ARBA00022491"/>
    </source>
</evidence>
<organism evidence="6 7">
    <name type="scientific">Kiloniella spongiae</name>
    <dbReference type="NCBI Taxonomy" id="1489064"/>
    <lineage>
        <taxon>Bacteria</taxon>
        <taxon>Pseudomonadati</taxon>
        <taxon>Pseudomonadota</taxon>
        <taxon>Alphaproteobacteria</taxon>
        <taxon>Rhodospirillales</taxon>
        <taxon>Kiloniellaceae</taxon>
        <taxon>Kiloniella</taxon>
    </lineage>
</organism>
<dbReference type="InterPro" id="IPR050313">
    <property type="entry name" value="Carb_Metab_HTH_regulators"/>
</dbReference>
<feature type="domain" description="HTH deoR-type" evidence="5">
    <location>
        <begin position="3"/>
        <end position="58"/>
    </location>
</feature>
<evidence type="ECO:0000313" key="7">
    <source>
        <dbReference type="Proteomes" id="UP000035444"/>
    </source>
</evidence>
<dbReference type="SMART" id="SM01134">
    <property type="entry name" value="DeoRC"/>
    <property type="match status" value="1"/>
</dbReference>
<dbReference type="Pfam" id="PF00455">
    <property type="entry name" value="DeoRC"/>
    <property type="match status" value="1"/>
</dbReference>
<dbReference type="GO" id="GO:0003677">
    <property type="term" value="F:DNA binding"/>
    <property type="evidence" value="ECO:0007669"/>
    <property type="project" value="UniProtKB-KW"/>
</dbReference>
<keyword evidence="2" id="KW-0805">Transcription regulation</keyword>
<sequence length="252" mass="27690">MSASSRQQEILRAIRLKGTCAISEIATSLSVSEETIRRDIKPMVAKGLVIKTHGKVTMPDDIKEPPFHMRMQENMDAKVKVATAVSRMIEDGETVFLHPGSTTNYVARALCDHSDLVILTNSAEISRTLVSGEGNEVYMAGGLLRTDDAASVGPTAIEFIKTFQVKTAVFSIGAVNPNGLMDFRLSEKEFCQAVMERSERVIVAVDHTKFERKGIVHISDLGDMDLLVTDREPPQELQDALKEAEVETLIAT</sequence>
<dbReference type="SUPFAM" id="SSF100950">
    <property type="entry name" value="NagB/RpiA/CoA transferase-like"/>
    <property type="match status" value="1"/>
</dbReference>
<dbReference type="SUPFAM" id="SSF46785">
    <property type="entry name" value="Winged helix' DNA-binding domain"/>
    <property type="match status" value="1"/>
</dbReference>
<dbReference type="InterPro" id="IPR036390">
    <property type="entry name" value="WH_DNA-bd_sf"/>
</dbReference>
<dbReference type="AlphaFoldDB" id="A0A0H2MAW3"/>
<dbReference type="InterPro" id="IPR014036">
    <property type="entry name" value="DeoR-like_C"/>
</dbReference>
<dbReference type="PROSITE" id="PS00894">
    <property type="entry name" value="HTH_DEOR_1"/>
    <property type="match status" value="1"/>
</dbReference>
<dbReference type="RefSeq" id="WP_047765350.1">
    <property type="nucleotide sequence ID" value="NZ_LAQL01000012.1"/>
</dbReference>
<keyword evidence="3" id="KW-0238">DNA-binding</keyword>
<dbReference type="Gene3D" id="3.40.50.1360">
    <property type="match status" value="1"/>
</dbReference>
<dbReference type="PANTHER" id="PTHR30363:SF4">
    <property type="entry name" value="GLYCEROL-3-PHOSPHATE REGULON REPRESSOR"/>
    <property type="match status" value="1"/>
</dbReference>
<dbReference type="EMBL" id="LAQL01000012">
    <property type="protein sequence ID" value="KLN59669.1"/>
    <property type="molecule type" value="Genomic_DNA"/>
</dbReference>
<dbReference type="Pfam" id="PF08220">
    <property type="entry name" value="HTH_DeoR"/>
    <property type="match status" value="1"/>
</dbReference>
<gene>
    <name evidence="6" type="ORF">WH96_16340</name>
</gene>
<dbReference type="SMART" id="SM00420">
    <property type="entry name" value="HTH_DEOR"/>
    <property type="match status" value="1"/>
</dbReference>
<reference evidence="6 7" key="1">
    <citation type="submission" date="2015-03" db="EMBL/GenBank/DDBJ databases">
        <title>Genome Sequence of Kiloniella spongiae MEBiC09566, isolated from a marine sponge.</title>
        <authorList>
            <person name="Shao Z."/>
            <person name="Wang L."/>
            <person name="Li X."/>
        </authorList>
    </citation>
    <scope>NUCLEOTIDE SEQUENCE [LARGE SCALE GENOMIC DNA]</scope>
    <source>
        <strain evidence="6 7">MEBiC09566</strain>
    </source>
</reference>
<protein>
    <recommendedName>
        <fullName evidence="5">HTH deoR-type domain-containing protein</fullName>
    </recommendedName>
</protein>
<name>A0A0H2MAW3_9PROT</name>
<evidence type="ECO:0000256" key="2">
    <source>
        <dbReference type="ARBA" id="ARBA00023015"/>
    </source>
</evidence>
<dbReference type="Proteomes" id="UP000035444">
    <property type="component" value="Unassembled WGS sequence"/>
</dbReference>
<keyword evidence="4" id="KW-0804">Transcription</keyword>
<comment type="caution">
    <text evidence="6">The sequence shown here is derived from an EMBL/GenBank/DDBJ whole genome shotgun (WGS) entry which is preliminary data.</text>
</comment>
<dbReference type="PRINTS" id="PR00037">
    <property type="entry name" value="HTHLACR"/>
</dbReference>
<evidence type="ECO:0000313" key="6">
    <source>
        <dbReference type="EMBL" id="KLN59669.1"/>
    </source>
</evidence>
<evidence type="ECO:0000256" key="3">
    <source>
        <dbReference type="ARBA" id="ARBA00023125"/>
    </source>
</evidence>
<dbReference type="PROSITE" id="PS51000">
    <property type="entry name" value="HTH_DEOR_2"/>
    <property type="match status" value="1"/>
</dbReference>